<sequence length="129" mass="14536">MTNIAIFSCPKVTNKLGCSGSDCLDELRNRLGPYEIYDSSESLEMIGVINCPGCPAEADSERIINQVQYLLKFKVEKIHFTNCLSFYCAFRYNYQVLIEGKFPNIEVVQGKYESAVLSCIPKSLNSVKM</sequence>
<accession>H5Y671</accession>
<dbReference type="eggNOG" id="COG5561">
    <property type="taxonomic scope" value="Bacteria"/>
</dbReference>
<dbReference type="OrthoDB" id="9792960at2"/>
<dbReference type="RefSeq" id="WP_007785822.1">
    <property type="nucleotide sequence ID" value="NZ_CM001441.1"/>
</dbReference>
<dbReference type="InterPro" id="IPR014925">
    <property type="entry name" value="CGGC_dom"/>
</dbReference>
<dbReference type="Proteomes" id="UP000005104">
    <property type="component" value="Chromosome"/>
</dbReference>
<gene>
    <name evidence="2" type="ORF">DesyoDRAFT_4118</name>
</gene>
<keyword evidence="3" id="KW-1185">Reference proteome</keyword>
<feature type="domain" description="CGGC" evidence="1">
    <location>
        <begin position="3"/>
        <end position="112"/>
    </location>
</feature>
<evidence type="ECO:0000313" key="2">
    <source>
        <dbReference type="EMBL" id="EHQ91081.1"/>
    </source>
</evidence>
<dbReference type="SMART" id="SM01078">
    <property type="entry name" value="CGGC"/>
    <property type="match status" value="1"/>
</dbReference>
<protein>
    <submittedName>
        <fullName evidence="2">CGGC domain-containing protein</fullName>
    </submittedName>
</protein>
<evidence type="ECO:0000313" key="3">
    <source>
        <dbReference type="Proteomes" id="UP000005104"/>
    </source>
</evidence>
<dbReference type="Pfam" id="PF08821">
    <property type="entry name" value="CGGC"/>
    <property type="match status" value="1"/>
</dbReference>
<dbReference type="HOGENOM" id="CLU_147304_0_0_9"/>
<proteinExistence type="predicted"/>
<reference evidence="2 3" key="1">
    <citation type="submission" date="2011-11" db="EMBL/GenBank/DDBJ databases">
        <title>The Noncontiguous Finished genome of Desulfosporosinus youngiae DSM 17734.</title>
        <authorList>
            <consortium name="US DOE Joint Genome Institute (JGI-PGF)"/>
            <person name="Lucas S."/>
            <person name="Han J."/>
            <person name="Lapidus A."/>
            <person name="Cheng J.-F."/>
            <person name="Goodwin L."/>
            <person name="Pitluck S."/>
            <person name="Peters L."/>
            <person name="Ovchinnikova G."/>
            <person name="Lu M."/>
            <person name="Land M.L."/>
            <person name="Hauser L."/>
            <person name="Pester M."/>
            <person name="Spring S."/>
            <person name="Ollivier B."/>
            <person name="Rattei T."/>
            <person name="Klenk H.-P."/>
            <person name="Wagner M."/>
            <person name="Loy A."/>
            <person name="Woyke T.J."/>
        </authorList>
    </citation>
    <scope>NUCLEOTIDE SEQUENCE [LARGE SCALE GENOMIC DNA]</scope>
    <source>
        <strain evidence="2 3">DSM 17734</strain>
    </source>
</reference>
<name>H5Y671_9FIRM</name>
<dbReference type="AlphaFoldDB" id="H5Y671"/>
<evidence type="ECO:0000259" key="1">
    <source>
        <dbReference type="SMART" id="SM01078"/>
    </source>
</evidence>
<organism evidence="2 3">
    <name type="scientific">Desulfosporosinus youngiae DSM 17734</name>
    <dbReference type="NCBI Taxonomy" id="768710"/>
    <lineage>
        <taxon>Bacteria</taxon>
        <taxon>Bacillati</taxon>
        <taxon>Bacillota</taxon>
        <taxon>Clostridia</taxon>
        <taxon>Eubacteriales</taxon>
        <taxon>Desulfitobacteriaceae</taxon>
        <taxon>Desulfosporosinus</taxon>
    </lineage>
</organism>
<dbReference type="EMBL" id="CM001441">
    <property type="protein sequence ID" value="EHQ91081.1"/>
    <property type="molecule type" value="Genomic_DNA"/>
</dbReference>